<proteinExistence type="predicted"/>
<feature type="domain" description="Secretion system C-terminal sorting" evidence="2">
    <location>
        <begin position="15"/>
        <end position="79"/>
    </location>
</feature>
<comment type="caution">
    <text evidence="3">The sequence shown here is derived from an EMBL/GenBank/DDBJ whole genome shotgun (WGS) entry which is preliminary data.</text>
</comment>
<name>A0A967E5W0_9FLAO</name>
<evidence type="ECO:0000259" key="2">
    <source>
        <dbReference type="Pfam" id="PF18962"/>
    </source>
</evidence>
<accession>A0A967E5W0</accession>
<dbReference type="Proteomes" id="UP000643701">
    <property type="component" value="Unassembled WGS sequence"/>
</dbReference>
<keyword evidence="1" id="KW-0732">Signal</keyword>
<protein>
    <submittedName>
        <fullName evidence="3">T9SS type A sorting domain-containing protein</fullName>
    </submittedName>
</protein>
<dbReference type="InterPro" id="IPR026444">
    <property type="entry name" value="Secre_tail"/>
</dbReference>
<evidence type="ECO:0000313" key="3">
    <source>
        <dbReference type="EMBL" id="NGZ89106.1"/>
    </source>
</evidence>
<dbReference type="Pfam" id="PF18962">
    <property type="entry name" value="Por_Secre_tail"/>
    <property type="match status" value="1"/>
</dbReference>
<dbReference type="EMBL" id="JAANAS010000024">
    <property type="protein sequence ID" value="NGZ89106.1"/>
    <property type="molecule type" value="Genomic_DNA"/>
</dbReference>
<evidence type="ECO:0000256" key="1">
    <source>
        <dbReference type="ARBA" id="ARBA00022729"/>
    </source>
</evidence>
<dbReference type="RefSeq" id="WP_166399366.1">
    <property type="nucleotide sequence ID" value="NZ_JAANAS010000024.1"/>
</dbReference>
<dbReference type="NCBIfam" id="TIGR04183">
    <property type="entry name" value="Por_Secre_tail"/>
    <property type="match status" value="1"/>
</dbReference>
<sequence length="83" mass="9412">MRPAPSEQLINFKAYPNPVKAHTQVAYELELEDQAFEGGELRLYSIAGNLLESRGLKRAQGVEEFNLSHLAPGKYIFCIFTQR</sequence>
<reference evidence="3" key="1">
    <citation type="submission" date="2020-03" db="EMBL/GenBank/DDBJ databases">
        <title>Psychroflexus Maritimus sp. nov., isolate from marine sediment.</title>
        <authorList>
            <person name="Zhong Y.-L."/>
        </authorList>
    </citation>
    <scope>NUCLEOTIDE SEQUENCE</scope>
    <source>
        <strain evidence="3">C1</strain>
    </source>
</reference>
<keyword evidence="4" id="KW-1185">Reference proteome</keyword>
<gene>
    <name evidence="3" type="ORF">G7034_02435</name>
</gene>
<evidence type="ECO:0000313" key="4">
    <source>
        <dbReference type="Proteomes" id="UP000643701"/>
    </source>
</evidence>
<organism evidence="3 4">
    <name type="scientific">Psychroflexus maritimus</name>
    <dbReference type="NCBI Taxonomy" id="2714865"/>
    <lineage>
        <taxon>Bacteria</taxon>
        <taxon>Pseudomonadati</taxon>
        <taxon>Bacteroidota</taxon>
        <taxon>Flavobacteriia</taxon>
        <taxon>Flavobacteriales</taxon>
        <taxon>Flavobacteriaceae</taxon>
        <taxon>Psychroflexus</taxon>
    </lineage>
</organism>
<dbReference type="AlphaFoldDB" id="A0A967E5W0"/>